<evidence type="ECO:0000313" key="1">
    <source>
        <dbReference type="EMBL" id="GFY05098.1"/>
    </source>
</evidence>
<evidence type="ECO:0000313" key="2">
    <source>
        <dbReference type="Proteomes" id="UP000887159"/>
    </source>
</evidence>
<sequence length="132" mass="15399">MPNLRDENAIETLLTTTQINTDFGYQPVPYISTTEASTTLVRVGTDACESIINSILRYKDYDFHKNDHEDVQIYFVVHGDFIIVFNKKKKMFKSDWLINLSVTGVQFMIDYGLEMISERLLLSTKIFYRELI</sequence>
<name>A0A8X6S5F3_TRICX</name>
<dbReference type="EMBL" id="BMAU01021249">
    <property type="protein sequence ID" value="GFY05098.1"/>
    <property type="molecule type" value="Genomic_DNA"/>
</dbReference>
<dbReference type="Proteomes" id="UP000887159">
    <property type="component" value="Unassembled WGS sequence"/>
</dbReference>
<keyword evidence="2" id="KW-1185">Reference proteome</keyword>
<organism evidence="1 2">
    <name type="scientific">Trichonephila clavipes</name>
    <name type="common">Golden silk orbweaver</name>
    <name type="synonym">Nephila clavipes</name>
    <dbReference type="NCBI Taxonomy" id="2585209"/>
    <lineage>
        <taxon>Eukaryota</taxon>
        <taxon>Metazoa</taxon>
        <taxon>Ecdysozoa</taxon>
        <taxon>Arthropoda</taxon>
        <taxon>Chelicerata</taxon>
        <taxon>Arachnida</taxon>
        <taxon>Araneae</taxon>
        <taxon>Araneomorphae</taxon>
        <taxon>Entelegynae</taxon>
        <taxon>Araneoidea</taxon>
        <taxon>Nephilidae</taxon>
        <taxon>Trichonephila</taxon>
    </lineage>
</organism>
<reference evidence="1" key="1">
    <citation type="submission" date="2020-08" db="EMBL/GenBank/DDBJ databases">
        <title>Multicomponent nature underlies the extraordinary mechanical properties of spider dragline silk.</title>
        <authorList>
            <person name="Kono N."/>
            <person name="Nakamura H."/>
            <person name="Mori M."/>
            <person name="Yoshida Y."/>
            <person name="Ohtoshi R."/>
            <person name="Malay A.D."/>
            <person name="Moran D.A.P."/>
            <person name="Tomita M."/>
            <person name="Numata K."/>
            <person name="Arakawa K."/>
        </authorList>
    </citation>
    <scope>NUCLEOTIDE SEQUENCE</scope>
</reference>
<accession>A0A8X6S5F3</accession>
<gene>
    <name evidence="1" type="primary">NCL1_14627</name>
    <name evidence="1" type="ORF">TNCV_3269701</name>
</gene>
<proteinExistence type="predicted"/>
<comment type="caution">
    <text evidence="1">The sequence shown here is derived from an EMBL/GenBank/DDBJ whole genome shotgun (WGS) entry which is preliminary data.</text>
</comment>
<protein>
    <submittedName>
        <fullName evidence="1">Uncharacterized protein</fullName>
    </submittedName>
</protein>
<dbReference type="AlphaFoldDB" id="A0A8X6S5F3"/>